<dbReference type="Proteomes" id="UP000696931">
    <property type="component" value="Unassembled WGS sequence"/>
</dbReference>
<protein>
    <recommendedName>
        <fullName evidence="4">Outer membrane protein beta-barrel domain-containing protein</fullName>
    </recommendedName>
</protein>
<organism evidence="2 3">
    <name type="scientific">Eiseniibacteriota bacterium</name>
    <dbReference type="NCBI Taxonomy" id="2212470"/>
    <lineage>
        <taxon>Bacteria</taxon>
        <taxon>Candidatus Eiseniibacteriota</taxon>
    </lineage>
</organism>
<gene>
    <name evidence="2" type="ORF">HZA61_00580</name>
</gene>
<comment type="caution">
    <text evidence="2">The sequence shown here is derived from an EMBL/GenBank/DDBJ whole genome shotgun (WGS) entry which is preliminary data.</text>
</comment>
<sequence length="211" mass="22470">MKLTKIALVLAAGLLVASTAFAEGGKGEGLYGFQITNGMADNYQGDAAPYIGGDFQTPEVGFAFQYWRLMTSDYAFTMNVGMGMGSETNEANAAGNPDRKYTSSSWSVRVGGDRAAKIGERAFVYFGPGVEYWTGTRKFENFGDGLDGETEPVKRIGLSGRIGGVMMLSPKLGFNCQVGRFVGRASAEVDGAKATWFTSGFQGSGGLVFKF</sequence>
<evidence type="ECO:0000313" key="3">
    <source>
        <dbReference type="Proteomes" id="UP000696931"/>
    </source>
</evidence>
<dbReference type="EMBL" id="JACRIW010000005">
    <property type="protein sequence ID" value="MBI5167959.1"/>
    <property type="molecule type" value="Genomic_DNA"/>
</dbReference>
<feature type="signal peptide" evidence="1">
    <location>
        <begin position="1"/>
        <end position="22"/>
    </location>
</feature>
<reference evidence="2" key="1">
    <citation type="submission" date="2020-07" db="EMBL/GenBank/DDBJ databases">
        <title>Huge and variable diversity of episymbiotic CPR bacteria and DPANN archaea in groundwater ecosystems.</title>
        <authorList>
            <person name="He C.Y."/>
            <person name="Keren R."/>
            <person name="Whittaker M."/>
            <person name="Farag I.F."/>
            <person name="Doudna J."/>
            <person name="Cate J.H.D."/>
            <person name="Banfield J.F."/>
        </authorList>
    </citation>
    <scope>NUCLEOTIDE SEQUENCE</scope>
    <source>
        <strain evidence="2">NC_groundwater_1813_Pr3_B-0.1um_71_17</strain>
    </source>
</reference>
<dbReference type="AlphaFoldDB" id="A0A933S944"/>
<evidence type="ECO:0000256" key="1">
    <source>
        <dbReference type="SAM" id="SignalP"/>
    </source>
</evidence>
<evidence type="ECO:0000313" key="2">
    <source>
        <dbReference type="EMBL" id="MBI5167959.1"/>
    </source>
</evidence>
<proteinExistence type="predicted"/>
<evidence type="ECO:0008006" key="4">
    <source>
        <dbReference type="Google" id="ProtNLM"/>
    </source>
</evidence>
<feature type="chain" id="PRO_5036875396" description="Outer membrane protein beta-barrel domain-containing protein" evidence="1">
    <location>
        <begin position="23"/>
        <end position="211"/>
    </location>
</feature>
<keyword evidence="1" id="KW-0732">Signal</keyword>
<name>A0A933S944_UNCEI</name>
<accession>A0A933S944</accession>